<dbReference type="EMBL" id="VAJM01000003">
    <property type="protein sequence ID" value="TLM94232.1"/>
    <property type="molecule type" value="Genomic_DNA"/>
</dbReference>
<name>A0A5R8WST9_9BACT</name>
<gene>
    <name evidence="1" type="ORF">FDY95_09470</name>
</gene>
<dbReference type="AlphaFoldDB" id="A0A5R8WST9"/>
<evidence type="ECO:0000313" key="2">
    <source>
        <dbReference type="Proteomes" id="UP000305517"/>
    </source>
</evidence>
<evidence type="ECO:0000313" key="1">
    <source>
        <dbReference type="EMBL" id="TLM94232.1"/>
    </source>
</evidence>
<organism evidence="1 2">
    <name type="scientific">Hymenobacter jeollabukensis</name>
    <dbReference type="NCBI Taxonomy" id="2025313"/>
    <lineage>
        <taxon>Bacteria</taxon>
        <taxon>Pseudomonadati</taxon>
        <taxon>Bacteroidota</taxon>
        <taxon>Cytophagia</taxon>
        <taxon>Cytophagales</taxon>
        <taxon>Hymenobacteraceae</taxon>
        <taxon>Hymenobacter</taxon>
    </lineage>
</organism>
<proteinExistence type="predicted"/>
<comment type="caution">
    <text evidence="1">The sequence shown here is derived from an EMBL/GenBank/DDBJ whole genome shotgun (WGS) entry which is preliminary data.</text>
</comment>
<sequence length="129" mass="13931">MIHTATSTASESIRFVVQSTRANATAVTPADSAAATNTIQPASLASREQFLAFLALNAHFSTDDLIDLRELLSCYPAAAVYNAVQRACRTYLDEQRADGHAAAREVQLSKLLLSPLFHFACRTHLPALA</sequence>
<dbReference type="OrthoDB" id="9833414at2"/>
<accession>A0A5R8WST9</accession>
<dbReference type="Proteomes" id="UP000305517">
    <property type="component" value="Unassembled WGS sequence"/>
</dbReference>
<protein>
    <submittedName>
        <fullName evidence="1">Uncharacterized protein</fullName>
    </submittedName>
</protein>
<reference evidence="1 2" key="1">
    <citation type="submission" date="2019-05" db="EMBL/GenBank/DDBJ databases">
        <title>Hymenobacter edaphi sp. nov., isolated from abandoned arsenic-contaminated farmland soil.</title>
        <authorList>
            <person name="Nie L."/>
        </authorList>
    </citation>
    <scope>NUCLEOTIDE SEQUENCE [LARGE SCALE GENOMIC DNA]</scope>
    <source>
        <strain evidence="1 2">1-3-3-8</strain>
    </source>
</reference>
<keyword evidence="2" id="KW-1185">Reference proteome</keyword>
<dbReference type="RefSeq" id="WP_138077093.1">
    <property type="nucleotide sequence ID" value="NZ_VAJM01000003.1"/>
</dbReference>